<dbReference type="InterPro" id="IPR023415">
    <property type="entry name" value="LDLR_class-A_CS"/>
</dbReference>
<feature type="domain" description="F5/8 type C" evidence="21">
    <location>
        <begin position="468"/>
        <end position="614"/>
    </location>
</feature>
<dbReference type="InterPro" id="IPR016187">
    <property type="entry name" value="CTDL_fold"/>
</dbReference>
<dbReference type="CDD" id="cd15137">
    <property type="entry name" value="7tmA_Relaxin_R"/>
    <property type="match status" value="1"/>
</dbReference>
<dbReference type="OMA" id="HTIVRNE"/>
<feature type="disulfide bond" evidence="17">
    <location>
        <begin position="1772"/>
        <end position="1787"/>
    </location>
</feature>
<dbReference type="Gene3D" id="3.80.10.10">
    <property type="entry name" value="Ribonuclease Inhibitor"/>
    <property type="match status" value="2"/>
</dbReference>
<dbReference type="PROSITE" id="PS00237">
    <property type="entry name" value="G_PROTEIN_RECEP_F1_1"/>
    <property type="match status" value="1"/>
</dbReference>
<dbReference type="InterPro" id="IPR003591">
    <property type="entry name" value="Leu-rich_rpt_typical-subtyp"/>
</dbReference>
<feature type="domain" description="C-type lectin" evidence="23">
    <location>
        <begin position="798"/>
        <end position="904"/>
    </location>
</feature>
<feature type="domain" description="Apple" evidence="26">
    <location>
        <begin position="199"/>
        <end position="287"/>
    </location>
</feature>
<evidence type="ECO:0000256" key="10">
    <source>
        <dbReference type="ARBA" id="ARBA00023040"/>
    </source>
</evidence>
<dbReference type="Pfam" id="PF00001">
    <property type="entry name" value="7tm_1"/>
    <property type="match status" value="1"/>
</dbReference>
<dbReference type="PROSITE" id="PS01286">
    <property type="entry name" value="FA58C_2"/>
    <property type="match status" value="1"/>
</dbReference>
<feature type="transmembrane region" description="Helical" evidence="18">
    <location>
        <begin position="2550"/>
        <end position="2570"/>
    </location>
</feature>
<feature type="domain" description="F5/8 type C" evidence="21">
    <location>
        <begin position="618"/>
        <end position="781"/>
    </location>
</feature>
<dbReference type="SMART" id="SM00369">
    <property type="entry name" value="LRR_TYP"/>
    <property type="match status" value="5"/>
</dbReference>
<dbReference type="Pfam" id="PF00431">
    <property type="entry name" value="CUB"/>
    <property type="match status" value="3"/>
</dbReference>
<sequence length="2742" mass="307042">MMFRWKEYRATLLVLSTSIIICLLGSSDGQWDCFNRRTWSYYGTRNWSCIITDRIVLDCTDCENWTSIIGNWSNAPELIDRYELEDNHCRVAGNWTAPWCYVINKNGEVTPGYCQIQPCAVHAGCVNGPGEDYRGYGKHTESGYLCLNWDNATDTTLYPQSGLDKNFCRNPDGRDRPWCYYQSPESSEILSDFCQIDECTTDALSNFHQTIFTRFISYDDRVIEDANMTSEECALQCLQEESFSCLSFKFRDVHTYNDRKCTLSSQSVYTLDLARTLTNPDLYSLDNDMFTRIDKICDAFIPDYAQLKVDCPLPLDTLLHNGRINASFSASSYMDGYEPDQTGLESTESWIPINNTNGEWWQVCYSERVLITGLVTRGNKEMMDGEGCWVNSFKVDYSLDGEYWWNYLDYQDDPRQPIEFFANAEATCNTTIFLPTPTRVSCLRILPETWRNKICLSVGIIGCLDNDCDEVMGLTLDRIHDNQIKASSWNGDALHPPSSARVGYIKQVGYGWIPAQSSTDQWIQINFGSEKIVQGVVTQGCLDIEAWVESYTISDGQDDAQYRNNIRSEVFQGNRDMTTLVRNDLNQPFATLSVRVHPVTWYRDICLRLEFIGCQNRACNNRLGMESGRIPDEAIAASTFYYASPGHNGRLHIEESDLSAEPRPFWGARGSLARNEWLQVDLSELHTVTAIITQGAGVKTLLSWVTSYRLAYWSMRSTNESETWSFYKDIEGNEMILPGNSDQNTEAKNTLDRPIITRRVRIMPFTWYSAKIRMRAEIIGCPLIGTGRVCRSEKGLIFSGKCYGSISNNAEGACSDIFAEDSKRATVKSSNIQNELSDHLSELVFQSKTQLTMGAMKEGEEVWMWDDGTPVIYEQFLYDLPVSTNPYCTALDGLAGFKWTQYECKSVILRGSLCEIDIDECLSSENGCSHECVNYDGGYHCACPDGYRLDSSGRECVDLCAYDVMNPTSSTILNEGQSCFYVMDSEAVTWTEATNQCRGIQSRLANVSDESFIQALNEANVSDIWVEDDLSAVDELCPSIIWNATEIIVEPSDCHDQKTFVCEQEYADLHCHDIWSNDVTSHVTSASVGHIQAFSYPPLYNQQSTCNFLIKGPGNMKVRLTITRMMLRQDLRNSKCHDTLGVYDVIGKTNQTRGQYCGELYDVEVISQSNVVFVELAMWSLTANMPNELGFEASYDMVDCTVTDCNAVCGKTVSFHGPSGSIQTNDFPSIIPPFTSCEYNITVQSDRYISLHFDDFDIESDSANCIDRVSVRTPTGILKRALCGNKTQPLIISSSSTVIVALDTGLAGKSTGFNLVYNTTELGGCGFGRDTCSGVEYCTLSAAVFVSVNYPFPYAPHSQCRWNIVAPEGSFVTVTFTHFDVVSEINDHECTQTDYLVVYDGVNDKDTQSPILGRFCNSNPPLNDVRSSLNVVVIEFVSDDDLEGNGFYAEYHATYTELDVDSTTNVSDYTCPEGWELLGNNCYQFTSLNQTIRWNDASKMCRNIGAFLVSIETAKEMNFIHYMLSSSWFTGNNMKTYIGLTDSAEEGRFRWEDGGPLSYADWYIADSSDEDSQPNGHEEEDCTMIKLDNLQSSANWHDISCASREASQFICHQPALADELVAPRIGDLSTKGCPPGSQRIVDTCLSLTLFDQPAPLPCQAIQSSVLLPLPRLIYVLGLLWPFSLVPVGMVIDIQGVYNIDIQTLSPLRHDVTTEPCHVMEYNGDDWQLVYRDCALDHDGSMCYFVVSDLVNICGDDMFECLNGECIRSVHVCDGREQCTGGEDEKNCGGSDLLGNMDPGTFPPCPESSFQCDMGRCISASFYCDYVPHCQDKSDEEHCTFPQCKEDEFQCSNGQCIEASQQCNITPDCVDGSDEELCKFCSGETFQCYDGTCIPGRSVCDGNQDCRGLNMEDELSCEYNRGDDTLRCLNGENLDSRWRCLYDFDEYGLQQGCRDVTHLRNCSEIECFGNTFKCANSYCLPLRRRCNGVADCPNGEDEFGCETYSCPGFLRCHGERYCVTDDQICDGVKDCPDGDDEMFCDIACPSGCSCDGLSFDCRSFEVWTPELAASITTDARQIVIANASGSVRAKRKADLYWNQTTLEDVLYLNLSSYVLLLSLDLPGNGIESIAPGTFTSQRNLKKLDLSRNNIWMLYADTFLGLNRLNELDLSANPLMILQPGAFNSLTSLPFLRLQNLELAALESGTFTGLYSVEVINLADNKIKRVDTGAFDGLNYTSTLMLERNDISQFDMDIFRGLDRLRHLSSDLFLFCCIVPGLESCYPPEDQFSSCEDLMRSNVLRIFMWILGFSAFIGNIFVIIERAREKKNFRVQSFLILNLAISDCLMGVYMLIIASADVHYKNVYVFHAEGWKASGMCKLAGILANLSSEVSVLILTIITLDRFLCITFPFSQKHLERKSVRITAAVIWSACLIYSVIPALPIPYFGERFYGRSGVCLALPLTNVKPPGWQYAMSAIFINFIAMVTIIGCYIVIYIVAKRSGSTLRTNKTMDAEIKLAVRTAIIVATDICCWLPIVILAFVSLSNSAIIPPTVYAWIAVFVLPINSAINPYLYTISTIDIKTRLASFRTDSSRFTISNSYSNRYADPGTRNKGGTSTQLEGTLSAERDSTKSLEMNTMKSDRFIMSDALKLIRAKKLHLKVEDVQAISTQLYGTLDIIHACAMTHGSIDADHIAVEKKETGKWTGFILLTSKYALNGGIDASRLNQNDLDQLGAVIAELNDATGY</sequence>
<dbReference type="FunFam" id="4.10.400.10:FF:000202">
    <property type="entry name" value="LDL receptor protein 1, isoform G"/>
    <property type="match status" value="1"/>
</dbReference>
<feature type="chain" id="PRO_5029455795" evidence="19">
    <location>
        <begin position="30"/>
        <end position="2742"/>
    </location>
</feature>
<dbReference type="SMART" id="SM00034">
    <property type="entry name" value="CLECT"/>
    <property type="match status" value="2"/>
</dbReference>
<evidence type="ECO:0000256" key="14">
    <source>
        <dbReference type="ARBA" id="ARBA00023224"/>
    </source>
</evidence>
<dbReference type="PROSITE" id="PS50068">
    <property type="entry name" value="LDLRA_2"/>
    <property type="match status" value="6"/>
</dbReference>
<organism evidence="27 28">
    <name type="scientific">Strongylocentrotus purpuratus</name>
    <name type="common">Purple sea urchin</name>
    <dbReference type="NCBI Taxonomy" id="7668"/>
    <lineage>
        <taxon>Eukaryota</taxon>
        <taxon>Metazoa</taxon>
        <taxon>Echinodermata</taxon>
        <taxon>Eleutherozoa</taxon>
        <taxon>Echinozoa</taxon>
        <taxon>Echinoidea</taxon>
        <taxon>Euechinoidea</taxon>
        <taxon>Echinacea</taxon>
        <taxon>Camarodonta</taxon>
        <taxon>Echinidea</taxon>
        <taxon>Strongylocentrotidae</taxon>
        <taxon>Strongylocentrotus</taxon>
    </lineage>
</organism>
<dbReference type="SMART" id="SM01381">
    <property type="entry name" value="7TM_GPCR_Srsx"/>
    <property type="match status" value="1"/>
</dbReference>
<dbReference type="InterPro" id="IPR003609">
    <property type="entry name" value="Pan_app"/>
</dbReference>
<dbReference type="Gene3D" id="2.10.25.10">
    <property type="entry name" value="Laminin"/>
    <property type="match status" value="1"/>
</dbReference>
<evidence type="ECO:0000259" key="24">
    <source>
        <dbReference type="PROSITE" id="PS50070"/>
    </source>
</evidence>
<feature type="disulfide bond" evidence="17">
    <location>
        <begin position="1850"/>
        <end position="1868"/>
    </location>
</feature>
<keyword evidence="2" id="KW-1003">Cell membrane</keyword>
<dbReference type="InterPro" id="IPR032675">
    <property type="entry name" value="LRR_dom_sf"/>
</dbReference>
<accession>A0A7M7SY47</accession>
<dbReference type="FunFam" id="2.10.25.10:FF:000847">
    <property type="entry name" value="Faulty attraction, isoform F"/>
    <property type="match status" value="1"/>
</dbReference>
<dbReference type="PROSITE" id="PS50070">
    <property type="entry name" value="KRINGLE_2"/>
    <property type="match status" value="2"/>
</dbReference>
<evidence type="ECO:0000256" key="6">
    <source>
        <dbReference type="ARBA" id="ARBA00022692"/>
    </source>
</evidence>
<keyword evidence="3 15" id="KW-0245">EGF-like domain</keyword>
<dbReference type="SMART" id="SM00231">
    <property type="entry name" value="FA58C"/>
    <property type="match status" value="3"/>
</dbReference>
<evidence type="ECO:0000313" key="28">
    <source>
        <dbReference type="Proteomes" id="UP000007110"/>
    </source>
</evidence>
<keyword evidence="13" id="KW-0675">Receptor</keyword>
<dbReference type="SMART" id="SM00192">
    <property type="entry name" value="LDLa"/>
    <property type="match status" value="6"/>
</dbReference>
<evidence type="ECO:0000256" key="18">
    <source>
        <dbReference type="SAM" id="Phobius"/>
    </source>
</evidence>
<name>A0A7M7SY47_STRPU</name>
<dbReference type="PROSITE" id="PS01209">
    <property type="entry name" value="LDLRA_1"/>
    <property type="match status" value="2"/>
</dbReference>
<dbReference type="CDD" id="cd00108">
    <property type="entry name" value="KR"/>
    <property type="match status" value="1"/>
</dbReference>
<dbReference type="CDD" id="cd00041">
    <property type="entry name" value="CUB"/>
    <property type="match status" value="3"/>
</dbReference>
<comment type="caution">
    <text evidence="15">Lacks conserved residue(s) required for the propagation of feature annotation.</text>
</comment>
<dbReference type="PROSITE" id="PS50022">
    <property type="entry name" value="FA58C_3"/>
    <property type="match status" value="3"/>
</dbReference>
<feature type="domain" description="G-protein coupled receptors family 1 profile" evidence="25">
    <location>
        <begin position="2312"/>
        <end position="2570"/>
    </location>
</feature>
<dbReference type="SUPFAM" id="SSF81321">
    <property type="entry name" value="Family A G protein-coupled receptor-like"/>
    <property type="match status" value="1"/>
</dbReference>
<evidence type="ECO:0000259" key="21">
    <source>
        <dbReference type="PROSITE" id="PS50022"/>
    </source>
</evidence>
<feature type="domain" description="Kringle" evidence="24">
    <location>
        <begin position="62"/>
        <end position="119"/>
    </location>
</feature>
<keyword evidence="6 18" id="KW-0812">Transmembrane</keyword>
<keyword evidence="14" id="KW-0807">Transducer</keyword>
<dbReference type="PROSITE" id="PS01180">
    <property type="entry name" value="CUB"/>
    <property type="match status" value="3"/>
</dbReference>
<dbReference type="CDD" id="cd00054">
    <property type="entry name" value="EGF_CA"/>
    <property type="match status" value="1"/>
</dbReference>
<dbReference type="Pfam" id="PF07645">
    <property type="entry name" value="EGF_CA"/>
    <property type="match status" value="1"/>
</dbReference>
<dbReference type="InterPro" id="IPR000152">
    <property type="entry name" value="EGF-type_Asp/Asn_hydroxyl_site"/>
</dbReference>
<feature type="domain" description="EGF-like" evidence="22">
    <location>
        <begin position="917"/>
        <end position="953"/>
    </location>
</feature>
<feature type="disulfide bond" evidence="17">
    <location>
        <begin position="1753"/>
        <end position="1765"/>
    </location>
</feature>
<feature type="disulfide bond" evidence="17">
    <location>
        <begin position="1973"/>
        <end position="1991"/>
    </location>
</feature>
<dbReference type="Gene3D" id="2.40.20.10">
    <property type="entry name" value="Plasminogen Kringle 4"/>
    <property type="match status" value="2"/>
</dbReference>
<dbReference type="SMART" id="SM00181">
    <property type="entry name" value="EGF"/>
    <property type="match status" value="1"/>
</dbReference>
<evidence type="ECO:0000256" key="12">
    <source>
        <dbReference type="ARBA" id="ARBA00023157"/>
    </source>
</evidence>
<dbReference type="SUPFAM" id="SSF49785">
    <property type="entry name" value="Galactose-binding domain-like"/>
    <property type="match status" value="3"/>
</dbReference>
<dbReference type="PROSITE" id="PS50262">
    <property type="entry name" value="G_PROTEIN_RECEP_F1_2"/>
    <property type="match status" value="1"/>
</dbReference>
<feature type="domain" description="CUB" evidence="20">
    <location>
        <begin position="1332"/>
        <end position="1454"/>
    </location>
</feature>
<dbReference type="InterPro" id="IPR035914">
    <property type="entry name" value="Sperma_CUB_dom_sf"/>
</dbReference>
<evidence type="ECO:0000256" key="15">
    <source>
        <dbReference type="PROSITE-ProRule" id="PRU00076"/>
    </source>
</evidence>
<dbReference type="Gene3D" id="3.50.4.10">
    <property type="entry name" value="Hepatocyte Growth Factor"/>
    <property type="match status" value="1"/>
</dbReference>
<feature type="transmembrane region" description="Helical" evidence="18">
    <location>
        <begin position="2300"/>
        <end position="2321"/>
    </location>
</feature>
<proteinExistence type="predicted"/>
<dbReference type="SMART" id="SM00130">
    <property type="entry name" value="KR"/>
    <property type="match status" value="2"/>
</dbReference>
<dbReference type="RefSeq" id="XP_030839823.1">
    <property type="nucleotide sequence ID" value="XM_030983963.1"/>
</dbReference>
<evidence type="ECO:0000256" key="13">
    <source>
        <dbReference type="ARBA" id="ARBA00023170"/>
    </source>
</evidence>
<feature type="disulfide bond" evidence="17">
    <location>
        <begin position="1862"/>
        <end position="1877"/>
    </location>
</feature>
<keyword evidence="12 17" id="KW-1015">Disulfide bond</keyword>
<reference evidence="28" key="1">
    <citation type="submission" date="2015-02" db="EMBL/GenBank/DDBJ databases">
        <title>Genome sequencing for Strongylocentrotus purpuratus.</title>
        <authorList>
            <person name="Murali S."/>
            <person name="Liu Y."/>
            <person name="Vee V."/>
            <person name="English A."/>
            <person name="Wang M."/>
            <person name="Skinner E."/>
            <person name="Han Y."/>
            <person name="Muzny D.M."/>
            <person name="Worley K.C."/>
            <person name="Gibbs R.A."/>
        </authorList>
    </citation>
    <scope>NUCLEOTIDE SEQUENCE</scope>
</reference>
<feature type="disulfide bond" evidence="17">
    <location>
        <begin position="1804"/>
        <end position="1816"/>
    </location>
</feature>
<dbReference type="InterPro" id="IPR013806">
    <property type="entry name" value="Kringle-like"/>
</dbReference>
<dbReference type="Gene3D" id="2.60.120.260">
    <property type="entry name" value="Galactose-binding domain-like"/>
    <property type="match status" value="3"/>
</dbReference>
<dbReference type="InterPro" id="IPR000001">
    <property type="entry name" value="Kringle"/>
</dbReference>
<dbReference type="FunFam" id="2.60.120.290:FF:000005">
    <property type="entry name" value="Procollagen C-endopeptidase enhancer 1"/>
    <property type="match status" value="1"/>
</dbReference>
<keyword evidence="10" id="KW-0297">G-protein coupled receptor</keyword>
<keyword evidence="4 16" id="KW-0420">Kringle</keyword>
<feature type="transmembrane region" description="Helical" evidence="18">
    <location>
        <begin position="2469"/>
        <end position="2494"/>
    </location>
</feature>
<dbReference type="InterPro" id="IPR001611">
    <property type="entry name" value="Leu-rich_rpt"/>
</dbReference>
<dbReference type="SUPFAM" id="SSF52058">
    <property type="entry name" value="L domain-like"/>
    <property type="match status" value="1"/>
</dbReference>
<evidence type="ECO:0000259" key="20">
    <source>
        <dbReference type="PROSITE" id="PS01180"/>
    </source>
</evidence>
<dbReference type="PROSITE" id="PS01285">
    <property type="entry name" value="FA58C_1"/>
    <property type="match status" value="1"/>
</dbReference>
<keyword evidence="5" id="KW-0433">Leucine-rich repeat</keyword>
<evidence type="ECO:0000256" key="3">
    <source>
        <dbReference type="ARBA" id="ARBA00022536"/>
    </source>
</evidence>
<dbReference type="Gene3D" id="4.10.400.10">
    <property type="entry name" value="Low-density Lipoprotein Receptor"/>
    <property type="match status" value="6"/>
</dbReference>
<feature type="transmembrane region" description="Helical" evidence="18">
    <location>
        <begin position="2420"/>
        <end position="2443"/>
    </location>
</feature>
<dbReference type="PRINTS" id="PR00261">
    <property type="entry name" value="LDLRECEPTOR"/>
</dbReference>
<dbReference type="CDD" id="cd01099">
    <property type="entry name" value="PAN_AP_HGF"/>
    <property type="match status" value="1"/>
</dbReference>
<evidence type="ECO:0000259" key="26">
    <source>
        <dbReference type="PROSITE" id="PS50948"/>
    </source>
</evidence>
<dbReference type="PANTHER" id="PTHR24372">
    <property type="entry name" value="GLYCOPROTEIN HORMONE RECEPTOR"/>
    <property type="match status" value="1"/>
</dbReference>
<feature type="disulfide bond" evidence="17">
    <location>
        <begin position="1823"/>
        <end position="1838"/>
    </location>
</feature>
<dbReference type="Pfam" id="PF00754">
    <property type="entry name" value="F5_F8_type_C"/>
    <property type="match status" value="3"/>
</dbReference>
<dbReference type="InterPro" id="IPR002172">
    <property type="entry name" value="LDrepeatLR_classA_rpt"/>
</dbReference>
<feature type="disulfide bond" evidence="17">
    <location>
        <begin position="1880"/>
        <end position="1892"/>
    </location>
</feature>
<feature type="domain" description="CUB" evidence="20">
    <location>
        <begin position="1209"/>
        <end position="1320"/>
    </location>
</feature>
<evidence type="ECO:0000259" key="22">
    <source>
        <dbReference type="PROSITE" id="PS50026"/>
    </source>
</evidence>
<keyword evidence="9 18" id="KW-1133">Transmembrane helix</keyword>
<feature type="disulfide bond" evidence="17">
    <location>
        <begin position="1887"/>
        <end position="1905"/>
    </location>
</feature>
<evidence type="ECO:0000256" key="2">
    <source>
        <dbReference type="ARBA" id="ARBA00022475"/>
    </source>
</evidence>
<evidence type="ECO:0000256" key="4">
    <source>
        <dbReference type="ARBA" id="ARBA00022572"/>
    </source>
</evidence>
<feature type="disulfide bond" evidence="17">
    <location>
        <begin position="1760"/>
        <end position="1778"/>
    </location>
</feature>
<dbReference type="GO" id="GO:0007189">
    <property type="term" value="P:adenylate cyclase-activating G protein-coupled receptor signaling pathway"/>
    <property type="evidence" value="ECO:0000318"/>
    <property type="project" value="GO_Central"/>
</dbReference>
<dbReference type="SUPFAM" id="SSF57440">
    <property type="entry name" value="Kringle-like"/>
    <property type="match status" value="2"/>
</dbReference>
<dbReference type="CDD" id="cd00112">
    <property type="entry name" value="LDLa"/>
    <property type="match status" value="6"/>
</dbReference>
<feature type="disulfide bond" evidence="17">
    <location>
        <begin position="2024"/>
        <end position="2039"/>
    </location>
</feature>
<evidence type="ECO:0000259" key="25">
    <source>
        <dbReference type="PROSITE" id="PS50262"/>
    </source>
</evidence>
<dbReference type="PROSITE" id="PS50041">
    <property type="entry name" value="C_TYPE_LECTIN_2"/>
    <property type="match status" value="2"/>
</dbReference>
<dbReference type="FunFam" id="4.10.400.10:FF:000163">
    <property type="entry name" value="Complement factor I"/>
    <property type="match status" value="1"/>
</dbReference>
<feature type="disulfide bond" evidence="17">
    <location>
        <begin position="1811"/>
        <end position="1829"/>
    </location>
</feature>
<evidence type="ECO:0000259" key="23">
    <source>
        <dbReference type="PROSITE" id="PS50041"/>
    </source>
</evidence>
<dbReference type="PROSITE" id="PS50026">
    <property type="entry name" value="EGF_3"/>
    <property type="match status" value="1"/>
</dbReference>
<evidence type="ECO:0000256" key="8">
    <source>
        <dbReference type="ARBA" id="ARBA00022737"/>
    </source>
</evidence>
<dbReference type="PROSITE" id="PS01187">
    <property type="entry name" value="EGF_CA"/>
    <property type="match status" value="1"/>
</dbReference>
<dbReference type="KEGG" id="spu:762725"/>
<dbReference type="OrthoDB" id="6022531at2759"/>
<evidence type="ECO:0000256" key="7">
    <source>
        <dbReference type="ARBA" id="ARBA00022729"/>
    </source>
</evidence>
<dbReference type="Pfam" id="PF00057">
    <property type="entry name" value="Ldl_recept_a"/>
    <property type="match status" value="5"/>
</dbReference>
<keyword evidence="11 18" id="KW-0472">Membrane</keyword>
<dbReference type="Gene3D" id="3.10.100.10">
    <property type="entry name" value="Mannose-Binding Protein A, subunit A"/>
    <property type="match status" value="2"/>
</dbReference>
<evidence type="ECO:0000256" key="1">
    <source>
        <dbReference type="ARBA" id="ARBA00004651"/>
    </source>
</evidence>
<dbReference type="PROSITE" id="PS50948">
    <property type="entry name" value="PAN"/>
    <property type="match status" value="1"/>
</dbReference>
<keyword evidence="7 19" id="KW-0732">Signal</keyword>
<dbReference type="InterPro" id="IPR001881">
    <property type="entry name" value="EGF-like_Ca-bd_dom"/>
</dbReference>
<dbReference type="GO" id="GO:0005509">
    <property type="term" value="F:calcium ion binding"/>
    <property type="evidence" value="ECO:0007669"/>
    <property type="project" value="InterPro"/>
</dbReference>
<reference evidence="27" key="2">
    <citation type="submission" date="2021-01" db="UniProtKB">
        <authorList>
            <consortium name="EnsemblMetazoa"/>
        </authorList>
    </citation>
    <scope>IDENTIFICATION</scope>
</reference>
<keyword evidence="28" id="KW-1185">Reference proteome</keyword>
<dbReference type="GO" id="GO:0009755">
    <property type="term" value="P:hormone-mediated signaling pathway"/>
    <property type="evidence" value="ECO:0000318"/>
    <property type="project" value="GO_Central"/>
</dbReference>
<dbReference type="InterPro" id="IPR017452">
    <property type="entry name" value="GPCR_Rhodpsn_7TM"/>
</dbReference>
<feature type="domain" description="Kringle" evidence="24">
    <location>
        <begin position="124"/>
        <end position="199"/>
    </location>
</feature>
<dbReference type="Proteomes" id="UP000007110">
    <property type="component" value="Unassembled WGS sequence"/>
</dbReference>
<keyword evidence="8" id="KW-0677">Repeat</keyword>
<dbReference type="Pfam" id="PF13855">
    <property type="entry name" value="LRR_8"/>
    <property type="match status" value="2"/>
</dbReference>
<dbReference type="PRINTS" id="PR00018">
    <property type="entry name" value="KRINGLE"/>
</dbReference>
<dbReference type="Gene3D" id="2.60.120.290">
    <property type="entry name" value="Spermadhesin, CUB domain"/>
    <property type="match status" value="3"/>
</dbReference>
<dbReference type="Pfam" id="PF00059">
    <property type="entry name" value="Lectin_C"/>
    <property type="match status" value="1"/>
</dbReference>
<dbReference type="GO" id="GO:0005886">
    <property type="term" value="C:plasma membrane"/>
    <property type="evidence" value="ECO:0000318"/>
    <property type="project" value="GO_Central"/>
</dbReference>
<dbReference type="CDD" id="cd00057">
    <property type="entry name" value="FA58C"/>
    <property type="match status" value="2"/>
</dbReference>
<feature type="disulfide bond" evidence="17">
    <location>
        <begin position="1966"/>
        <end position="1978"/>
    </location>
</feature>
<dbReference type="InterPro" id="IPR000742">
    <property type="entry name" value="EGF"/>
</dbReference>
<dbReference type="PANTHER" id="PTHR24372:SF77">
    <property type="entry name" value="G-PROTEIN COUPLED RECEPTORS FAMILY 1 PROFILE DOMAIN-CONTAINING PROTEIN"/>
    <property type="match status" value="1"/>
</dbReference>
<dbReference type="PROSITE" id="PS00021">
    <property type="entry name" value="KRINGLE_1"/>
    <property type="match status" value="1"/>
</dbReference>
<feature type="transmembrane region" description="Helical" evidence="18">
    <location>
        <begin position="2333"/>
        <end position="2354"/>
    </location>
</feature>
<dbReference type="Gene3D" id="1.20.1070.10">
    <property type="entry name" value="Rhodopsin 7-helix transmembrane proteins"/>
    <property type="match status" value="1"/>
</dbReference>
<dbReference type="InterPro" id="IPR018097">
    <property type="entry name" value="EGF_Ca-bd_CS"/>
</dbReference>
<dbReference type="GO" id="GO:0008528">
    <property type="term" value="F:G protein-coupled peptide receptor activity"/>
    <property type="evidence" value="ECO:0000318"/>
    <property type="project" value="GO_Central"/>
</dbReference>
<comment type="subcellular location">
    <subcellularLocation>
        <location evidence="1">Cell membrane</location>
        <topology evidence="1">Multi-pass membrane protein</topology>
    </subcellularLocation>
</comment>
<dbReference type="EnsemblMetazoa" id="XM_030983963">
    <property type="protein sequence ID" value="XP_030839823"/>
    <property type="gene ID" value="LOC762725"/>
</dbReference>
<evidence type="ECO:0000256" key="9">
    <source>
        <dbReference type="ARBA" id="ARBA00022989"/>
    </source>
</evidence>
<feature type="domain" description="CUB" evidence="20">
    <location>
        <begin position="1071"/>
        <end position="1198"/>
    </location>
</feature>
<feature type="domain" description="F5/8 type C" evidence="21">
    <location>
        <begin position="311"/>
        <end position="463"/>
    </location>
</feature>
<evidence type="ECO:0000256" key="11">
    <source>
        <dbReference type="ARBA" id="ARBA00023136"/>
    </source>
</evidence>
<dbReference type="InterPro" id="IPR000859">
    <property type="entry name" value="CUB_dom"/>
</dbReference>
<dbReference type="InterPro" id="IPR036055">
    <property type="entry name" value="LDL_receptor-like_sf"/>
</dbReference>
<evidence type="ECO:0000256" key="16">
    <source>
        <dbReference type="PROSITE-ProRule" id="PRU00121"/>
    </source>
</evidence>
<dbReference type="FunFam" id="1.20.1070.10:FF:000883">
    <property type="entry name" value="Uncharacterized protein"/>
    <property type="match status" value="1"/>
</dbReference>
<dbReference type="SMART" id="SM00179">
    <property type="entry name" value="EGF_CA"/>
    <property type="match status" value="1"/>
</dbReference>
<feature type="disulfide bond" evidence="17">
    <location>
        <begin position="1843"/>
        <end position="1855"/>
    </location>
</feature>
<dbReference type="SUPFAM" id="SSF57196">
    <property type="entry name" value="EGF/Laminin"/>
    <property type="match status" value="1"/>
</dbReference>
<dbReference type="InterPro" id="IPR008979">
    <property type="entry name" value="Galactose-bd-like_sf"/>
</dbReference>
<dbReference type="PROSITE" id="PS51450">
    <property type="entry name" value="LRR"/>
    <property type="match status" value="1"/>
</dbReference>
<feature type="transmembrane region" description="Helical" evidence="18">
    <location>
        <begin position="2388"/>
        <end position="2408"/>
    </location>
</feature>
<feature type="disulfide bond" evidence="17">
    <location>
        <begin position="1985"/>
        <end position="2000"/>
    </location>
</feature>
<dbReference type="SUPFAM" id="SSF57414">
    <property type="entry name" value="Hairpin loop containing domain-like"/>
    <property type="match status" value="1"/>
</dbReference>
<dbReference type="InterPro" id="IPR038178">
    <property type="entry name" value="Kringle_sf"/>
</dbReference>
<dbReference type="SUPFAM" id="SSF49854">
    <property type="entry name" value="Spermadhesin, CUB domain"/>
    <property type="match status" value="3"/>
</dbReference>
<dbReference type="InParanoid" id="A0A7M7SY47"/>
<dbReference type="InterPro" id="IPR016186">
    <property type="entry name" value="C-type_lectin-like/link_sf"/>
</dbReference>
<dbReference type="InterPro" id="IPR000421">
    <property type="entry name" value="FA58C"/>
</dbReference>
<dbReference type="GeneID" id="762725"/>
<feature type="disulfide bond" evidence="17">
    <location>
        <begin position="2005"/>
        <end position="2017"/>
    </location>
</feature>
<dbReference type="SMART" id="SM00042">
    <property type="entry name" value="CUB"/>
    <property type="match status" value="3"/>
</dbReference>
<dbReference type="InterPro" id="IPR018056">
    <property type="entry name" value="Kringle_CS"/>
</dbReference>
<feature type="transmembrane region" description="Helical" evidence="18">
    <location>
        <begin position="2514"/>
        <end position="2538"/>
    </location>
</feature>
<evidence type="ECO:0000256" key="5">
    <source>
        <dbReference type="ARBA" id="ARBA00022614"/>
    </source>
</evidence>
<evidence type="ECO:0000313" key="27">
    <source>
        <dbReference type="EnsemblMetazoa" id="XP_030839823"/>
    </source>
</evidence>
<dbReference type="SUPFAM" id="SSF57424">
    <property type="entry name" value="LDL receptor-like module"/>
    <property type="match status" value="6"/>
</dbReference>
<evidence type="ECO:0000256" key="19">
    <source>
        <dbReference type="SAM" id="SignalP"/>
    </source>
</evidence>
<dbReference type="Pfam" id="PF00051">
    <property type="entry name" value="Kringle"/>
    <property type="match status" value="1"/>
</dbReference>
<dbReference type="InterPro" id="IPR049883">
    <property type="entry name" value="NOTCH1_EGF-like"/>
</dbReference>
<dbReference type="InterPro" id="IPR000276">
    <property type="entry name" value="GPCR_Rhodpsn"/>
</dbReference>
<evidence type="ECO:0000256" key="17">
    <source>
        <dbReference type="PROSITE-ProRule" id="PRU00124"/>
    </source>
</evidence>
<feature type="signal peptide" evidence="19">
    <location>
        <begin position="1"/>
        <end position="29"/>
    </location>
</feature>
<dbReference type="SUPFAM" id="SSF56436">
    <property type="entry name" value="C-type lectin-like"/>
    <property type="match status" value="3"/>
</dbReference>
<dbReference type="PROSITE" id="PS00010">
    <property type="entry name" value="ASX_HYDROXYL"/>
    <property type="match status" value="1"/>
</dbReference>
<feature type="domain" description="C-type lectin" evidence="23">
    <location>
        <begin position="1478"/>
        <end position="1601"/>
    </location>
</feature>
<protein>
    <submittedName>
        <fullName evidence="27">Uncharacterized protein</fullName>
    </submittedName>
</protein>
<dbReference type="InterPro" id="IPR001304">
    <property type="entry name" value="C-type_lectin-like"/>
</dbReference>